<dbReference type="RefSeq" id="WP_380690384.1">
    <property type="nucleotide sequence ID" value="NZ_JBHRSS010000006.1"/>
</dbReference>
<reference evidence="3" key="1">
    <citation type="journal article" date="2019" name="Int. J. Syst. Evol. Microbiol.">
        <title>The Global Catalogue of Microorganisms (GCM) 10K type strain sequencing project: providing services to taxonomists for standard genome sequencing and annotation.</title>
        <authorList>
            <consortium name="The Broad Institute Genomics Platform"/>
            <consortium name="The Broad Institute Genome Sequencing Center for Infectious Disease"/>
            <person name="Wu L."/>
            <person name="Ma J."/>
        </authorList>
    </citation>
    <scope>NUCLEOTIDE SEQUENCE [LARGE SCALE GENOMIC DNA]</scope>
    <source>
        <strain evidence="3">KCTC 52640</strain>
    </source>
</reference>
<gene>
    <name evidence="2" type="ORF">ACFOSU_13280</name>
</gene>
<evidence type="ECO:0000313" key="2">
    <source>
        <dbReference type="EMBL" id="MFC3104848.1"/>
    </source>
</evidence>
<dbReference type="SUPFAM" id="SSF53756">
    <property type="entry name" value="UDP-Glycosyltransferase/glycogen phosphorylase"/>
    <property type="match status" value="1"/>
</dbReference>
<feature type="region of interest" description="Disordered" evidence="1">
    <location>
        <begin position="173"/>
        <end position="193"/>
    </location>
</feature>
<evidence type="ECO:0000313" key="3">
    <source>
        <dbReference type="Proteomes" id="UP001595462"/>
    </source>
</evidence>
<organism evidence="2 3">
    <name type="scientific">Salinisphaera aquimarina</name>
    <dbReference type="NCBI Taxonomy" id="2094031"/>
    <lineage>
        <taxon>Bacteria</taxon>
        <taxon>Pseudomonadati</taxon>
        <taxon>Pseudomonadota</taxon>
        <taxon>Gammaproteobacteria</taxon>
        <taxon>Salinisphaerales</taxon>
        <taxon>Salinisphaeraceae</taxon>
        <taxon>Salinisphaera</taxon>
    </lineage>
</organism>
<proteinExistence type="predicted"/>
<accession>A0ABV7ESM9</accession>
<name>A0ABV7ESM9_9GAMM</name>
<protein>
    <recommendedName>
        <fullName evidence="4">Glycosyltransferase</fullName>
    </recommendedName>
</protein>
<sequence length="370" mass="40553">MILVVDTIVRGGSHVPFNSALLRVLRLAYPGDEIVMSAAGSHIAALMEEDGMEAVRVDSLDEDVGMHYGHLIAELIRREKPDSVVVSGCSAEQLRALRAIAIRRSDVSFDAFMHSELAEPAHWRSRNPLVRRKDMFGTIARGFPSNMRLVVLEYAIEQRLRTIAGRRQATAVFPHPLPSHAPRPAERGSGRPERQSISFIGGTFAIKGFNIFADIARAHGDVFDFQVIGERADHYSSADDWLFSVPPSDGKLKRAAFDHALEKTDLICLPLDGLRYSWAASGTLLDAIAFDIPVLTTRTAVTDDWESRYGVFGLVAGNAGDFAAIIQSVRSGHLSIDLSEEQTQARAAIAADRAESALAEKFALHGRTIR</sequence>
<evidence type="ECO:0008006" key="4">
    <source>
        <dbReference type="Google" id="ProtNLM"/>
    </source>
</evidence>
<dbReference type="Proteomes" id="UP001595462">
    <property type="component" value="Unassembled WGS sequence"/>
</dbReference>
<evidence type="ECO:0000256" key="1">
    <source>
        <dbReference type="SAM" id="MobiDB-lite"/>
    </source>
</evidence>
<comment type="caution">
    <text evidence="2">The sequence shown here is derived from an EMBL/GenBank/DDBJ whole genome shotgun (WGS) entry which is preliminary data.</text>
</comment>
<dbReference type="EMBL" id="JBHRSS010000006">
    <property type="protein sequence ID" value="MFC3104848.1"/>
    <property type="molecule type" value="Genomic_DNA"/>
</dbReference>
<feature type="compositionally biased region" description="Basic and acidic residues" evidence="1">
    <location>
        <begin position="183"/>
        <end position="193"/>
    </location>
</feature>
<keyword evidence="3" id="KW-1185">Reference proteome</keyword>